<feature type="transmembrane region" description="Helical" evidence="1">
    <location>
        <begin position="136"/>
        <end position="155"/>
    </location>
</feature>
<name>A0A1B9DDD3_MYCMA</name>
<dbReference type="Proteomes" id="UP000092683">
    <property type="component" value="Unassembled WGS sequence"/>
</dbReference>
<comment type="caution">
    <text evidence="2">The sequence shown here is derived from an EMBL/GenBank/DDBJ whole genome shotgun (WGS) entry which is preliminary data.</text>
</comment>
<evidence type="ECO:0008006" key="4">
    <source>
        <dbReference type="Google" id="ProtNLM"/>
    </source>
</evidence>
<organism evidence="2 3">
    <name type="scientific">Mycobacterium malmoense</name>
    <dbReference type="NCBI Taxonomy" id="1780"/>
    <lineage>
        <taxon>Bacteria</taxon>
        <taxon>Bacillati</taxon>
        <taxon>Actinomycetota</taxon>
        <taxon>Actinomycetes</taxon>
        <taxon>Mycobacteriales</taxon>
        <taxon>Mycobacteriaceae</taxon>
        <taxon>Mycobacterium</taxon>
    </lineage>
</organism>
<dbReference type="AlphaFoldDB" id="A0A1B9DDD3"/>
<feature type="transmembrane region" description="Helical" evidence="1">
    <location>
        <begin position="72"/>
        <end position="89"/>
    </location>
</feature>
<reference evidence="2 3" key="1">
    <citation type="submission" date="2016-06" db="EMBL/GenBank/DDBJ databases">
        <authorList>
            <person name="Kjaerup R.B."/>
            <person name="Dalgaard T.S."/>
            <person name="Juul-Madsen H.R."/>
        </authorList>
    </citation>
    <scope>NUCLEOTIDE SEQUENCE [LARGE SCALE GENOMIC DNA]</scope>
    <source>
        <strain evidence="2 3">E3012</strain>
    </source>
</reference>
<evidence type="ECO:0000313" key="2">
    <source>
        <dbReference type="EMBL" id="OCB61706.1"/>
    </source>
</evidence>
<evidence type="ECO:0000256" key="1">
    <source>
        <dbReference type="SAM" id="Phobius"/>
    </source>
</evidence>
<dbReference type="RefSeq" id="WP_065478776.1">
    <property type="nucleotide sequence ID" value="NZ_MBEE01000027.1"/>
</dbReference>
<keyword evidence="1" id="KW-0472">Membrane</keyword>
<feature type="transmembrane region" description="Helical" evidence="1">
    <location>
        <begin position="101"/>
        <end position="121"/>
    </location>
</feature>
<protein>
    <recommendedName>
        <fullName evidence="4">Integral membrane protein</fullName>
    </recommendedName>
</protein>
<feature type="transmembrane region" description="Helical" evidence="1">
    <location>
        <begin position="32"/>
        <end position="52"/>
    </location>
</feature>
<proteinExistence type="predicted"/>
<gene>
    <name evidence="2" type="ORF">A5677_12815</name>
</gene>
<keyword evidence="1" id="KW-0812">Transmembrane</keyword>
<accession>A0A1B9DDD3</accession>
<dbReference type="EMBL" id="MBEE01000027">
    <property type="protein sequence ID" value="OCB61706.1"/>
    <property type="molecule type" value="Genomic_DNA"/>
</dbReference>
<sequence length="166" mass="17843">MEADGTDAPTSRLERVRNEWNERLQPGEQATVLAWTSFTLTFAGLRALTHWIRAGHGPSGGGMSLGGKHFHHYNIGIGMLATVGGVGLRGTEKQRRHPAAAIAYGAANAMIVDELALLLDLKDVYWASDGRKSVDVAIGVIATGATVVAGMPFWPHAHRALRSHRD</sequence>
<evidence type="ECO:0000313" key="3">
    <source>
        <dbReference type="Proteomes" id="UP000092683"/>
    </source>
</evidence>
<keyword evidence="1" id="KW-1133">Transmembrane helix</keyword>